<dbReference type="CDD" id="cd02440">
    <property type="entry name" value="AdoMet_MTases"/>
    <property type="match status" value="1"/>
</dbReference>
<comment type="caution">
    <text evidence="5">The sequence shown here is derived from an EMBL/GenBank/DDBJ whole genome shotgun (WGS) entry which is preliminary data.</text>
</comment>
<dbReference type="Gene3D" id="3.40.50.150">
    <property type="entry name" value="Vaccinia Virus protein VP39"/>
    <property type="match status" value="1"/>
</dbReference>
<evidence type="ECO:0000256" key="3">
    <source>
        <dbReference type="ARBA" id="ARBA00022679"/>
    </source>
</evidence>
<dbReference type="GO" id="GO:0008168">
    <property type="term" value="F:methyltransferase activity"/>
    <property type="evidence" value="ECO:0007669"/>
    <property type="project" value="UniProtKB-KW"/>
</dbReference>
<keyword evidence="3 5" id="KW-0808">Transferase</keyword>
<organism evidence="5 6">
    <name type="scientific">Aquipuribacter nitratireducens</name>
    <dbReference type="NCBI Taxonomy" id="650104"/>
    <lineage>
        <taxon>Bacteria</taxon>
        <taxon>Bacillati</taxon>
        <taxon>Actinomycetota</taxon>
        <taxon>Actinomycetes</taxon>
        <taxon>Micrococcales</taxon>
        <taxon>Intrasporangiaceae</taxon>
        <taxon>Aquipuribacter</taxon>
    </lineage>
</organism>
<name>A0ABW0GSA5_9MICO</name>
<dbReference type="Pfam" id="PF08241">
    <property type="entry name" value="Methyltransf_11"/>
    <property type="match status" value="1"/>
</dbReference>
<proteinExistence type="inferred from homology"/>
<dbReference type="PANTHER" id="PTHR44942">
    <property type="entry name" value="METHYLTRANSF_11 DOMAIN-CONTAINING PROTEIN"/>
    <property type="match status" value="1"/>
</dbReference>
<evidence type="ECO:0000256" key="2">
    <source>
        <dbReference type="ARBA" id="ARBA00022603"/>
    </source>
</evidence>
<accession>A0ABW0GSA5</accession>
<dbReference type="EC" id="2.1.1.-" evidence="5"/>
<protein>
    <submittedName>
        <fullName evidence="5">Class I SAM-dependent methyltransferase</fullName>
        <ecNumber evidence="5">2.1.1.-</ecNumber>
    </submittedName>
</protein>
<evidence type="ECO:0000259" key="4">
    <source>
        <dbReference type="Pfam" id="PF08241"/>
    </source>
</evidence>
<sequence length="258" mass="27665">MTQDPDGAARWHGSRDQALSFGAVAEGYERVRPGYPAEVARWAFGDRPRRVVDVGAGTGKWTRVVRDLGHDVVAVEPDPGMRARLAGVLPDVEVLAGAGEALPLPDGSVDAVTFAQSWHWVDPDAGTAEVARVLRPDGRLVLVWNRRDPEAPFTRAVATTVADVEPGLLERSTADSSALAEVPRLPGPLVHDGTLEVRNDVPLSLDDAVALAATWSYVALSAARDELLDGLRGRLEGLADGGRVVLAQRAFAYRFRLV</sequence>
<dbReference type="RefSeq" id="WP_340270197.1">
    <property type="nucleotide sequence ID" value="NZ_JBBEOG010000006.1"/>
</dbReference>
<reference evidence="6" key="1">
    <citation type="journal article" date="2019" name="Int. J. Syst. Evol. Microbiol.">
        <title>The Global Catalogue of Microorganisms (GCM) 10K type strain sequencing project: providing services to taxonomists for standard genome sequencing and annotation.</title>
        <authorList>
            <consortium name="The Broad Institute Genomics Platform"/>
            <consortium name="The Broad Institute Genome Sequencing Center for Infectious Disease"/>
            <person name="Wu L."/>
            <person name="Ma J."/>
        </authorList>
    </citation>
    <scope>NUCLEOTIDE SEQUENCE [LARGE SCALE GENOMIC DNA]</scope>
    <source>
        <strain evidence="6">CCUG 43114</strain>
    </source>
</reference>
<keyword evidence="6" id="KW-1185">Reference proteome</keyword>
<dbReference type="InterPro" id="IPR029063">
    <property type="entry name" value="SAM-dependent_MTases_sf"/>
</dbReference>
<dbReference type="Proteomes" id="UP001596122">
    <property type="component" value="Unassembled WGS sequence"/>
</dbReference>
<dbReference type="InterPro" id="IPR013216">
    <property type="entry name" value="Methyltransf_11"/>
</dbReference>
<dbReference type="EMBL" id="JBHSLD010000028">
    <property type="protein sequence ID" value="MFC5382562.1"/>
    <property type="molecule type" value="Genomic_DNA"/>
</dbReference>
<dbReference type="GO" id="GO:0032259">
    <property type="term" value="P:methylation"/>
    <property type="evidence" value="ECO:0007669"/>
    <property type="project" value="UniProtKB-KW"/>
</dbReference>
<evidence type="ECO:0000313" key="5">
    <source>
        <dbReference type="EMBL" id="MFC5382562.1"/>
    </source>
</evidence>
<dbReference type="PANTHER" id="PTHR44942:SF4">
    <property type="entry name" value="METHYLTRANSFERASE TYPE 11 DOMAIN-CONTAINING PROTEIN"/>
    <property type="match status" value="1"/>
</dbReference>
<gene>
    <name evidence="5" type="ORF">ACFPJ6_17500</name>
</gene>
<evidence type="ECO:0000256" key="1">
    <source>
        <dbReference type="ARBA" id="ARBA00008361"/>
    </source>
</evidence>
<comment type="similarity">
    <text evidence="1">Belongs to the methyltransferase superfamily.</text>
</comment>
<dbReference type="InterPro" id="IPR051052">
    <property type="entry name" value="Diverse_substrate_MTase"/>
</dbReference>
<dbReference type="SUPFAM" id="SSF53335">
    <property type="entry name" value="S-adenosyl-L-methionine-dependent methyltransferases"/>
    <property type="match status" value="1"/>
</dbReference>
<keyword evidence="2 5" id="KW-0489">Methyltransferase</keyword>
<feature type="domain" description="Methyltransferase type 11" evidence="4">
    <location>
        <begin position="52"/>
        <end position="142"/>
    </location>
</feature>
<evidence type="ECO:0000313" key="6">
    <source>
        <dbReference type="Proteomes" id="UP001596122"/>
    </source>
</evidence>